<sequence length="65" mass="7357">MNFDELKKKAADLAEAGRDNLEEVGGKLRDAGEEFAERAEKRIDKGIDEAKSRAREYRQSRGDSE</sequence>
<gene>
    <name evidence="1" type="ORF">BJY26_002130</name>
</gene>
<dbReference type="EMBL" id="JACBZP010000001">
    <property type="protein sequence ID" value="NYI67824.1"/>
    <property type="molecule type" value="Genomic_DNA"/>
</dbReference>
<dbReference type="Proteomes" id="UP000539111">
    <property type="component" value="Unassembled WGS sequence"/>
</dbReference>
<name>A0A7Z0D2S4_9MICO</name>
<dbReference type="RefSeq" id="WP_179428087.1">
    <property type="nucleotide sequence ID" value="NZ_JACBZP010000001.1"/>
</dbReference>
<dbReference type="AlphaFoldDB" id="A0A7Z0D2S4"/>
<keyword evidence="2" id="KW-1185">Reference proteome</keyword>
<comment type="caution">
    <text evidence="1">The sequence shown here is derived from an EMBL/GenBank/DDBJ whole genome shotgun (WGS) entry which is preliminary data.</text>
</comment>
<evidence type="ECO:0000313" key="2">
    <source>
        <dbReference type="Proteomes" id="UP000539111"/>
    </source>
</evidence>
<proteinExistence type="predicted"/>
<protein>
    <submittedName>
        <fullName evidence="1">Uncharacterized protein</fullName>
    </submittedName>
</protein>
<accession>A0A7Z0D2S4</accession>
<organism evidence="1 2">
    <name type="scientific">Spelaeicoccus albus</name>
    <dbReference type="NCBI Taxonomy" id="1280376"/>
    <lineage>
        <taxon>Bacteria</taxon>
        <taxon>Bacillati</taxon>
        <taxon>Actinomycetota</taxon>
        <taxon>Actinomycetes</taxon>
        <taxon>Micrococcales</taxon>
        <taxon>Brevibacteriaceae</taxon>
        <taxon>Spelaeicoccus</taxon>
    </lineage>
</organism>
<reference evidence="1 2" key="1">
    <citation type="submission" date="2020-07" db="EMBL/GenBank/DDBJ databases">
        <title>Sequencing the genomes of 1000 actinobacteria strains.</title>
        <authorList>
            <person name="Klenk H.-P."/>
        </authorList>
    </citation>
    <scope>NUCLEOTIDE SEQUENCE [LARGE SCALE GENOMIC DNA]</scope>
    <source>
        <strain evidence="1 2">DSM 26341</strain>
    </source>
</reference>
<evidence type="ECO:0000313" key="1">
    <source>
        <dbReference type="EMBL" id="NYI67824.1"/>
    </source>
</evidence>